<dbReference type="EMBL" id="KV748249">
    <property type="protein sequence ID" value="OCK88097.1"/>
    <property type="molecule type" value="Genomic_DNA"/>
</dbReference>
<organism evidence="1 2">
    <name type="scientific">Cenococcum geophilum 1.58</name>
    <dbReference type="NCBI Taxonomy" id="794803"/>
    <lineage>
        <taxon>Eukaryota</taxon>
        <taxon>Fungi</taxon>
        <taxon>Dikarya</taxon>
        <taxon>Ascomycota</taxon>
        <taxon>Pezizomycotina</taxon>
        <taxon>Dothideomycetes</taxon>
        <taxon>Pleosporomycetidae</taxon>
        <taxon>Gloniales</taxon>
        <taxon>Gloniaceae</taxon>
        <taxon>Cenococcum</taxon>
    </lineage>
</organism>
<dbReference type="Proteomes" id="UP000250078">
    <property type="component" value="Unassembled WGS sequence"/>
</dbReference>
<name>A0ACC8EP98_9PEZI</name>
<protein>
    <submittedName>
        <fullName evidence="1">Uncharacterized protein</fullName>
    </submittedName>
</protein>
<evidence type="ECO:0000313" key="1">
    <source>
        <dbReference type="EMBL" id="OCK88097.1"/>
    </source>
</evidence>
<gene>
    <name evidence="1" type="ORF">K441DRAFT_669691</name>
</gene>
<accession>A0ACC8EP98</accession>
<sequence>MVWAIFYGGFLDYIYPKLKEFYDFYNAKYSIYFPNYEFRNTLIIVQIDGAPCYRACITIAKF</sequence>
<proteinExistence type="predicted"/>
<reference evidence="1 2" key="1">
    <citation type="journal article" date="2016" name="Nat. Commun.">
        <title>Ectomycorrhizal ecology is imprinted in the genome of the dominant symbiotic fungus Cenococcum geophilum.</title>
        <authorList>
            <consortium name="DOE Joint Genome Institute"/>
            <person name="Peter M."/>
            <person name="Kohler A."/>
            <person name="Ohm R.A."/>
            <person name="Kuo A."/>
            <person name="Krutzmann J."/>
            <person name="Morin E."/>
            <person name="Arend M."/>
            <person name="Barry K.W."/>
            <person name="Binder M."/>
            <person name="Choi C."/>
            <person name="Clum A."/>
            <person name="Copeland A."/>
            <person name="Grisel N."/>
            <person name="Haridas S."/>
            <person name="Kipfer T."/>
            <person name="LaButti K."/>
            <person name="Lindquist E."/>
            <person name="Lipzen A."/>
            <person name="Maire R."/>
            <person name="Meier B."/>
            <person name="Mihaltcheva S."/>
            <person name="Molinier V."/>
            <person name="Murat C."/>
            <person name="Poggeler S."/>
            <person name="Quandt C.A."/>
            <person name="Sperisen C."/>
            <person name="Tritt A."/>
            <person name="Tisserant E."/>
            <person name="Crous P.W."/>
            <person name="Henrissat B."/>
            <person name="Nehls U."/>
            <person name="Egli S."/>
            <person name="Spatafora J.W."/>
            <person name="Grigoriev I.V."/>
            <person name="Martin F.M."/>
        </authorList>
    </citation>
    <scope>NUCLEOTIDE SEQUENCE [LARGE SCALE GENOMIC DNA]</scope>
    <source>
        <strain evidence="1 2">1.58</strain>
    </source>
</reference>
<keyword evidence="2" id="KW-1185">Reference proteome</keyword>
<evidence type="ECO:0000313" key="2">
    <source>
        <dbReference type="Proteomes" id="UP000250078"/>
    </source>
</evidence>